<evidence type="ECO:0000313" key="2">
    <source>
        <dbReference type="Proteomes" id="UP000095200"/>
    </source>
</evidence>
<comment type="caution">
    <text evidence="1">The sequence shown here is derived from an EMBL/GenBank/DDBJ whole genome shotgun (WGS) entry which is preliminary data.</text>
</comment>
<keyword evidence="2" id="KW-1185">Reference proteome</keyword>
<dbReference type="RefSeq" id="WP_141721021.1">
    <property type="nucleotide sequence ID" value="NZ_BDFE01000002.1"/>
</dbReference>
<gene>
    <name evidence="1" type="ORF">DPF_0010</name>
</gene>
<dbReference type="OrthoDB" id="7057360at2"/>
<proteinExistence type="predicted"/>
<sequence length="272" mass="30630">MTYRANLPPSFLLLEQEGFLISSCLGSGLTDLRSAHVHNKGAFYSSLFNLSIGIERLLKALVIIEHIATNNLAVPTKKQLKSYGHNIEELYDQCVKIADARGVAVPARNSLNPIQKEIISLLSDFAQTTRYHNLDALNPSHVGRDPLDYWGQIVMAILEKDVPKSQKEKILIQSNVVASAIDDITVTIMHGLDKTPLSTEEALALQGLHDQAAKYAVLHVVKMLAPLRELTSELSHLAYTLNTPEPVFPQMQEFIQWLWDDRQYVLRKKRWP</sequence>
<dbReference type="EMBL" id="BDFE01000002">
    <property type="protein sequence ID" value="GAU07332.1"/>
    <property type="molecule type" value="Genomic_DNA"/>
</dbReference>
<accession>A0A194AAX6</accession>
<protein>
    <submittedName>
        <fullName evidence="1">Uncharacterized protein</fullName>
    </submittedName>
</protein>
<dbReference type="AlphaFoldDB" id="A0A194AAX6"/>
<evidence type="ECO:0000313" key="1">
    <source>
        <dbReference type="EMBL" id="GAU07332.1"/>
    </source>
</evidence>
<dbReference type="Proteomes" id="UP000095200">
    <property type="component" value="Unassembled WGS sequence"/>
</dbReference>
<reference evidence="2" key="1">
    <citation type="submission" date="2016-06" db="EMBL/GenBank/DDBJ databases">
        <title>Draft genome sequence of Desulfoplanes formicivorans strain Pf12B.</title>
        <authorList>
            <person name="Watanabe M."/>
            <person name="Kojima H."/>
            <person name="Fukui M."/>
        </authorList>
    </citation>
    <scope>NUCLEOTIDE SEQUENCE [LARGE SCALE GENOMIC DNA]</scope>
    <source>
        <strain evidence="2">Pf12B</strain>
    </source>
</reference>
<name>A0A194AAX6_9BACT</name>
<organism evidence="1 2">
    <name type="scientific">Desulfoplanes formicivorans</name>
    <dbReference type="NCBI Taxonomy" id="1592317"/>
    <lineage>
        <taxon>Bacteria</taxon>
        <taxon>Pseudomonadati</taxon>
        <taxon>Thermodesulfobacteriota</taxon>
        <taxon>Desulfovibrionia</taxon>
        <taxon>Desulfovibrionales</taxon>
        <taxon>Desulfoplanaceae</taxon>
        <taxon>Desulfoplanes</taxon>
    </lineage>
</organism>